<evidence type="ECO:0000256" key="11">
    <source>
        <dbReference type="ARBA" id="ARBA00067018"/>
    </source>
</evidence>
<dbReference type="NCBIfam" id="TIGR00612">
    <property type="entry name" value="ispG_gcpE"/>
    <property type="match status" value="1"/>
</dbReference>
<evidence type="ECO:0000256" key="14">
    <source>
        <dbReference type="SAM" id="SignalP"/>
    </source>
</evidence>
<evidence type="ECO:0000256" key="8">
    <source>
        <dbReference type="ARBA" id="ARBA00051119"/>
    </source>
</evidence>
<evidence type="ECO:0000256" key="6">
    <source>
        <dbReference type="ARBA" id="ARBA00023014"/>
    </source>
</evidence>
<dbReference type="GO" id="GO:0005506">
    <property type="term" value="F:iron ion binding"/>
    <property type="evidence" value="ECO:0007669"/>
    <property type="project" value="InterPro"/>
</dbReference>
<organism evidence="17 18">
    <name type="scientific">Emiliania huxleyi (strain CCMP1516)</name>
    <dbReference type="NCBI Taxonomy" id="280463"/>
    <lineage>
        <taxon>Eukaryota</taxon>
        <taxon>Haptista</taxon>
        <taxon>Haptophyta</taxon>
        <taxon>Prymnesiophyceae</taxon>
        <taxon>Isochrysidales</taxon>
        <taxon>Noelaerhabdaceae</taxon>
        <taxon>Emiliania</taxon>
    </lineage>
</organism>
<feature type="domain" description="IspG C-terminal" evidence="16">
    <location>
        <begin position="670"/>
        <end position="758"/>
    </location>
</feature>
<dbReference type="FunFam" id="3.20.20.20:FF:000005">
    <property type="entry name" value="4-hydroxy-3-methylbut-2-en-1-yl diphosphate synthase (flavodoxin)"/>
    <property type="match status" value="1"/>
</dbReference>
<dbReference type="GO" id="GO:0051539">
    <property type="term" value="F:4 iron, 4 sulfur cluster binding"/>
    <property type="evidence" value="ECO:0007669"/>
    <property type="project" value="UniProtKB-KW"/>
</dbReference>
<keyword evidence="7" id="KW-0414">Isoprene biosynthesis</keyword>
<keyword evidence="5" id="KW-0408">Iron</keyword>
<evidence type="ECO:0000256" key="4">
    <source>
        <dbReference type="ARBA" id="ARBA00023002"/>
    </source>
</evidence>
<dbReference type="STRING" id="2903.R1EVZ7"/>
<dbReference type="HAMAP" id="MF_00159">
    <property type="entry name" value="IspG"/>
    <property type="match status" value="1"/>
</dbReference>
<dbReference type="InterPro" id="IPR058578">
    <property type="entry name" value="IspG_TIM"/>
</dbReference>
<evidence type="ECO:0000256" key="5">
    <source>
        <dbReference type="ARBA" id="ARBA00023004"/>
    </source>
</evidence>
<dbReference type="GeneID" id="17276068"/>
<evidence type="ECO:0000259" key="15">
    <source>
        <dbReference type="Pfam" id="PF04551"/>
    </source>
</evidence>
<dbReference type="Proteomes" id="UP000013827">
    <property type="component" value="Unassembled WGS sequence"/>
</dbReference>
<evidence type="ECO:0000256" key="7">
    <source>
        <dbReference type="ARBA" id="ARBA00023229"/>
    </source>
</evidence>
<reference evidence="17" key="2">
    <citation type="submission" date="2024-10" db="UniProtKB">
        <authorList>
            <consortium name="EnsemblProtists"/>
        </authorList>
    </citation>
    <scope>IDENTIFICATION</scope>
</reference>
<keyword evidence="2" id="KW-0004">4Fe-4S</keyword>
<dbReference type="HOGENOM" id="CLU_012689_0_0_1"/>
<feature type="domain" description="IspG TIM-barrel" evidence="15">
    <location>
        <begin position="114"/>
        <end position="382"/>
    </location>
</feature>
<accession>A0A0D3K4W0</accession>
<comment type="catalytic activity">
    <reaction evidence="8">
        <text>(2E)-4-hydroxy-3-methylbut-2-enyl diphosphate + 2 oxidized [2Fe-2S]-[ferredoxin] + H2O = 2-C-methyl-D-erythritol 2,4-cyclic diphosphate + 2 reduced [2Fe-2S]-[ferredoxin] + H(+)</text>
        <dbReference type="Rhea" id="RHEA:26119"/>
        <dbReference type="Rhea" id="RHEA-COMP:10000"/>
        <dbReference type="Rhea" id="RHEA-COMP:10001"/>
        <dbReference type="ChEBI" id="CHEBI:15377"/>
        <dbReference type="ChEBI" id="CHEBI:15378"/>
        <dbReference type="ChEBI" id="CHEBI:33737"/>
        <dbReference type="ChEBI" id="CHEBI:33738"/>
        <dbReference type="ChEBI" id="CHEBI:58483"/>
        <dbReference type="ChEBI" id="CHEBI:128753"/>
        <dbReference type="EC" id="1.17.7.1"/>
    </reaction>
</comment>
<keyword evidence="4" id="KW-0560">Oxidoreductase</keyword>
<proteinExistence type="inferred from homology"/>
<evidence type="ECO:0000256" key="3">
    <source>
        <dbReference type="ARBA" id="ARBA00022723"/>
    </source>
</evidence>
<evidence type="ECO:0000256" key="13">
    <source>
        <dbReference type="ARBA" id="ARBA00083306"/>
    </source>
</evidence>
<dbReference type="InterPro" id="IPR045854">
    <property type="entry name" value="NO2/SO3_Rdtase_4Fe4S_sf"/>
</dbReference>
<keyword evidence="18" id="KW-1185">Reference proteome</keyword>
<evidence type="ECO:0000256" key="1">
    <source>
        <dbReference type="ARBA" id="ARBA00001966"/>
    </source>
</evidence>
<dbReference type="InterPro" id="IPR011005">
    <property type="entry name" value="Dihydropteroate_synth-like_sf"/>
</dbReference>
<evidence type="ECO:0000313" key="18">
    <source>
        <dbReference type="Proteomes" id="UP000013827"/>
    </source>
</evidence>
<evidence type="ECO:0000256" key="10">
    <source>
        <dbReference type="ARBA" id="ARBA00061554"/>
    </source>
</evidence>
<dbReference type="InterPro" id="IPR058579">
    <property type="entry name" value="IspG_C"/>
</dbReference>
<dbReference type="EnsemblProtists" id="EOD30795">
    <property type="protein sequence ID" value="EOD30795"/>
    <property type="gene ID" value="EMIHUDRAFT_442353"/>
</dbReference>
<dbReference type="Gene3D" id="3.20.20.20">
    <property type="entry name" value="Dihydropteroate synthase-like"/>
    <property type="match status" value="1"/>
</dbReference>
<dbReference type="GO" id="GO:0046429">
    <property type="term" value="F:4-hydroxy-3-methylbut-2-en-1-yl diphosphate synthase activity (ferredoxin)"/>
    <property type="evidence" value="ECO:0007669"/>
    <property type="project" value="UniProtKB-EC"/>
</dbReference>
<dbReference type="SUPFAM" id="SSF56014">
    <property type="entry name" value="Nitrite and sulphite reductase 4Fe-4S domain-like"/>
    <property type="match status" value="1"/>
</dbReference>
<dbReference type="PANTHER" id="PTHR30454:SF0">
    <property type="entry name" value="4-HYDROXY-3-METHYLBUT-2-EN-1-YL DIPHOSPHATE SYNTHASE (FERREDOXIN), CHLOROPLASTIC"/>
    <property type="match status" value="1"/>
</dbReference>
<dbReference type="GO" id="GO:0016114">
    <property type="term" value="P:terpenoid biosynthetic process"/>
    <property type="evidence" value="ECO:0007669"/>
    <property type="project" value="InterPro"/>
</dbReference>
<dbReference type="GO" id="GO:0019288">
    <property type="term" value="P:isopentenyl diphosphate biosynthetic process, methylerythritol 4-phosphate pathway"/>
    <property type="evidence" value="ECO:0007669"/>
    <property type="project" value="TreeGrafter"/>
</dbReference>
<evidence type="ECO:0000256" key="9">
    <source>
        <dbReference type="ARBA" id="ARBA00060620"/>
    </source>
</evidence>
<reference evidence="18" key="1">
    <citation type="journal article" date="2013" name="Nature">
        <title>Pan genome of the phytoplankton Emiliania underpins its global distribution.</title>
        <authorList>
            <person name="Read B.A."/>
            <person name="Kegel J."/>
            <person name="Klute M.J."/>
            <person name="Kuo A."/>
            <person name="Lefebvre S.C."/>
            <person name="Maumus F."/>
            <person name="Mayer C."/>
            <person name="Miller J."/>
            <person name="Monier A."/>
            <person name="Salamov A."/>
            <person name="Young J."/>
            <person name="Aguilar M."/>
            <person name="Claverie J.M."/>
            <person name="Frickenhaus S."/>
            <person name="Gonzalez K."/>
            <person name="Herman E.K."/>
            <person name="Lin Y.C."/>
            <person name="Napier J."/>
            <person name="Ogata H."/>
            <person name="Sarno A.F."/>
            <person name="Shmutz J."/>
            <person name="Schroeder D."/>
            <person name="de Vargas C."/>
            <person name="Verret F."/>
            <person name="von Dassow P."/>
            <person name="Valentin K."/>
            <person name="Van de Peer Y."/>
            <person name="Wheeler G."/>
            <person name="Dacks J.B."/>
            <person name="Delwiche C.F."/>
            <person name="Dyhrman S.T."/>
            <person name="Glockner G."/>
            <person name="John U."/>
            <person name="Richards T."/>
            <person name="Worden A.Z."/>
            <person name="Zhang X."/>
            <person name="Grigoriev I.V."/>
            <person name="Allen A.E."/>
            <person name="Bidle K."/>
            <person name="Borodovsky M."/>
            <person name="Bowler C."/>
            <person name="Brownlee C."/>
            <person name="Cock J.M."/>
            <person name="Elias M."/>
            <person name="Gladyshev V.N."/>
            <person name="Groth M."/>
            <person name="Guda C."/>
            <person name="Hadaegh A."/>
            <person name="Iglesias-Rodriguez M.D."/>
            <person name="Jenkins J."/>
            <person name="Jones B.M."/>
            <person name="Lawson T."/>
            <person name="Leese F."/>
            <person name="Lindquist E."/>
            <person name="Lobanov A."/>
            <person name="Lomsadze A."/>
            <person name="Malik S.B."/>
            <person name="Marsh M.E."/>
            <person name="Mackinder L."/>
            <person name="Mock T."/>
            <person name="Mueller-Roeber B."/>
            <person name="Pagarete A."/>
            <person name="Parker M."/>
            <person name="Probert I."/>
            <person name="Quesneville H."/>
            <person name="Raines C."/>
            <person name="Rensing S.A."/>
            <person name="Riano-Pachon D.M."/>
            <person name="Richier S."/>
            <person name="Rokitta S."/>
            <person name="Shiraiwa Y."/>
            <person name="Soanes D.M."/>
            <person name="van der Giezen M."/>
            <person name="Wahlund T.M."/>
            <person name="Williams B."/>
            <person name="Wilson W."/>
            <person name="Wolfe G."/>
            <person name="Wurch L.L."/>
        </authorList>
    </citation>
    <scope>NUCLEOTIDE SEQUENCE</scope>
</reference>
<dbReference type="EC" id="1.17.7.1" evidence="11"/>
<evidence type="ECO:0000259" key="16">
    <source>
        <dbReference type="Pfam" id="PF26540"/>
    </source>
</evidence>
<feature type="chain" id="PRO_5044262405" description="4-hydroxy-3-methylbut-2-en-1-yl diphosphate synthase (ferredoxin), chloroplastic" evidence="14">
    <location>
        <begin position="25"/>
        <end position="780"/>
    </location>
</feature>
<evidence type="ECO:0000256" key="12">
    <source>
        <dbReference type="ARBA" id="ARBA00072132"/>
    </source>
</evidence>
<dbReference type="InterPro" id="IPR017178">
    <property type="entry name" value="IspG_atypical"/>
</dbReference>
<evidence type="ECO:0000313" key="17">
    <source>
        <dbReference type="EnsemblProtists" id="EOD30795"/>
    </source>
</evidence>
<dbReference type="Pfam" id="PF26540">
    <property type="entry name" value="GcpE_C"/>
    <property type="match status" value="1"/>
</dbReference>
<comment type="pathway">
    <text evidence="9">Isoprenoid biosynthesis; isopentenyl diphosphate biosynthesis via DXP pathway; isopentenyl diphosphate from 1-deoxy-D-xylulose 5-phosphate: step 5/6.</text>
</comment>
<dbReference type="PIRSF" id="PIRSF037336">
    <property type="entry name" value="IspG_like"/>
    <property type="match status" value="1"/>
</dbReference>
<dbReference type="eggNOG" id="ENOG502QSBY">
    <property type="taxonomic scope" value="Eukaryota"/>
</dbReference>
<dbReference type="OMA" id="LYVGKEC"/>
<keyword evidence="14" id="KW-0732">Signal</keyword>
<dbReference type="KEGG" id="ehx:EMIHUDRAFT_442353"/>
<dbReference type="AlphaFoldDB" id="A0A0D3K4W0"/>
<keyword evidence="6" id="KW-0411">Iron-sulfur</keyword>
<dbReference type="FunFam" id="3.30.413.10:FF:000006">
    <property type="entry name" value="4-hydroxy-3-methylbut-2-en-1-yl diphosphate synthase (flavodoxin)"/>
    <property type="match status" value="1"/>
</dbReference>
<dbReference type="InterPro" id="IPR004588">
    <property type="entry name" value="IspG_bac-typ"/>
</dbReference>
<keyword evidence="3" id="KW-0479">Metal-binding</keyword>
<dbReference type="RefSeq" id="XP_005783224.1">
    <property type="nucleotide sequence ID" value="XM_005783167.1"/>
</dbReference>
<name>A0A0D3K4W0_EMIH1</name>
<dbReference type="Gene3D" id="3.30.413.10">
    <property type="entry name" value="Sulfite Reductase Hemoprotein, domain 1"/>
    <property type="match status" value="1"/>
</dbReference>
<comment type="similarity">
    <text evidence="10">Belongs to the IspG family.</text>
</comment>
<comment type="cofactor">
    <cofactor evidence="1">
        <name>[4Fe-4S] cluster</name>
        <dbReference type="ChEBI" id="CHEBI:49883"/>
    </cofactor>
</comment>
<evidence type="ECO:0000256" key="2">
    <source>
        <dbReference type="ARBA" id="ARBA00022485"/>
    </source>
</evidence>
<dbReference type="PaxDb" id="2903-EOD30795"/>
<sequence>MLLIITAAGASVALFAGPTVPVSAGAASRPAVRMMSDAGFTSKKELLLDEEIDRSGVEADIEEKVLDSSKLSVLDAVQWSPSARGEPGKTPRDLAYGPLDLYATDLYEVKRRETRTVECGPIKFGSEHPLVRQTMATTLTSDVEGTIEQVIKCADEGFDLVRVTVVGMKDAKACMAIRKGLDERGYDIPLCADMHFAPKVALAVADAVEKIRINPGNFVDGRKTFEETVYETDEDYFKERAFFVEAFTPLVEKCKALNRAMRIGTNHGSLSARVLSFYGDTPRGMVESAIEFADICRSLDFHNFVFSMKASNPLVMVQAYRLLAAEMRRLGWDYPLHLGVTEAGEGEDGRMKSAIGIGALLADGLGDTIRVSLTEDPECEYAPCNRLAEIGTARHSDSAELAGQRAVASYTDSRDFQSFARRSGRLPEQQEGDQLDYRGLLNRDGSVLSAVEPEALREPQQLYASLGCKTVVGLPFKDISTTDTLLLSAPPPLDDTLGRQTLKRLMDVAILPVIPAAALAAAPVEGAVALVSLEEAASGAAPPCAGRVVVRLSGEESAEEVRQLKALPHAFVLLDPPPSLSRLHASRRVFSLFEQEGIDSAVIHAFRPPPSDGNELALQLGSQVGGLLCDGLGDGVAIVPQEGASFGTDFLRTTSFGLLQGARMRSTKTEFVSCPSCGRTLFDLQEVTAQISSRTGHLPGVAIAIMGCIVNGPGEMADADFGYVGGAPGKVDLYVGKEVVRRGIPNEDACDQLIELIKENGMWKEPEEEEAGEESAAVAA</sequence>
<protein>
    <recommendedName>
        <fullName evidence="12">4-hydroxy-3-methylbut-2-en-1-yl diphosphate synthase (ferredoxin), chloroplastic</fullName>
        <ecNumber evidence="11">1.17.7.1</ecNumber>
    </recommendedName>
    <alternativeName>
        <fullName evidence="13">1-hydroxy-2-methyl-2-(E)-butenyl 4-diphosphate synthase</fullName>
    </alternativeName>
</protein>
<feature type="signal peptide" evidence="14">
    <location>
        <begin position="1"/>
        <end position="24"/>
    </location>
</feature>
<dbReference type="PANTHER" id="PTHR30454">
    <property type="entry name" value="4-HYDROXY-3-METHYLBUT-2-EN-1-YL DIPHOSPHATE SYNTHASE"/>
    <property type="match status" value="1"/>
</dbReference>
<dbReference type="Pfam" id="PF04551">
    <property type="entry name" value="GcpE"/>
    <property type="match status" value="1"/>
</dbReference>